<evidence type="ECO:0000256" key="2">
    <source>
        <dbReference type="ARBA" id="ARBA00004651"/>
    </source>
</evidence>
<organism evidence="15 16">
    <name type="scientific">Benzoatithermus flavus</name>
    <dbReference type="NCBI Taxonomy" id="3108223"/>
    <lineage>
        <taxon>Bacteria</taxon>
        <taxon>Pseudomonadati</taxon>
        <taxon>Pseudomonadota</taxon>
        <taxon>Alphaproteobacteria</taxon>
        <taxon>Geminicoccales</taxon>
        <taxon>Geminicoccaceae</taxon>
        <taxon>Benzoatithermus</taxon>
    </lineage>
</organism>
<keyword evidence="7" id="KW-0479">Metal-binding</keyword>
<keyword evidence="3" id="KW-0813">Transport</keyword>
<comment type="subcellular location">
    <subcellularLocation>
        <location evidence="2">Cell membrane</location>
        <topology evidence="2">Multi-pass membrane protein</topology>
    </subcellularLocation>
</comment>
<keyword evidence="4" id="KW-1003">Cell membrane</keyword>
<reference evidence="15 16" key="1">
    <citation type="submission" date="2024-01" db="EMBL/GenBank/DDBJ databases">
        <title>Multi-omics insights into the function and evolution of sodium benzoate biodegradation pathways in Benzoatithermus flavus gen. nov., sp. nov. from hot spring.</title>
        <authorList>
            <person name="Hu C.-J."/>
            <person name="Li W.-J."/>
        </authorList>
    </citation>
    <scope>NUCLEOTIDE SEQUENCE [LARGE SCALE GENOMIC DNA]</scope>
    <source>
        <strain evidence="15 16">SYSU G07066</strain>
    </source>
</reference>
<feature type="transmembrane region" description="Helical" evidence="13">
    <location>
        <begin position="98"/>
        <end position="128"/>
    </location>
</feature>
<evidence type="ECO:0000256" key="5">
    <source>
        <dbReference type="ARBA" id="ARBA00022617"/>
    </source>
</evidence>
<sequence length="197" mass="21811">MALLDTTAEWGWPTKLLHWVTALAVIGMLGLGFSMVWLVADLGARFRLYQLHKSTGLLVLVLALVRLVWRSLNPVVPELPATMPAWERTAARLTHRGLYAFLLLLPLTGWLMTAVSPLGVPTVVFGLLTLPDPLPPDGRLEGVLQVAHALLAVLLVLLLVLHVGGALRHHLVRRDDVLRRMLPRLRRRSPAAPEVSR</sequence>
<dbReference type="InterPro" id="IPR016174">
    <property type="entry name" value="Di-haem_cyt_TM"/>
</dbReference>
<dbReference type="PANTHER" id="PTHR30529">
    <property type="entry name" value="CYTOCHROME B561"/>
    <property type="match status" value="1"/>
</dbReference>
<protein>
    <submittedName>
        <fullName evidence="15">Cytochrome b/b6 domain-containing protein</fullName>
    </submittedName>
</protein>
<evidence type="ECO:0000256" key="13">
    <source>
        <dbReference type="SAM" id="Phobius"/>
    </source>
</evidence>
<dbReference type="EMBL" id="JBBLZC010000023">
    <property type="protein sequence ID" value="MEK0085215.1"/>
    <property type="molecule type" value="Genomic_DNA"/>
</dbReference>
<dbReference type="SUPFAM" id="SSF81342">
    <property type="entry name" value="Transmembrane di-heme cytochromes"/>
    <property type="match status" value="1"/>
</dbReference>
<feature type="domain" description="Cytochrome b561 bacterial/Ni-hydrogenase" evidence="14">
    <location>
        <begin position="10"/>
        <end position="183"/>
    </location>
</feature>
<dbReference type="RefSeq" id="WP_418161064.1">
    <property type="nucleotide sequence ID" value="NZ_JBBLZC010000023.1"/>
</dbReference>
<comment type="cofactor">
    <cofactor evidence="1">
        <name>heme b</name>
        <dbReference type="ChEBI" id="CHEBI:60344"/>
    </cofactor>
</comment>
<evidence type="ECO:0000256" key="8">
    <source>
        <dbReference type="ARBA" id="ARBA00022982"/>
    </source>
</evidence>
<evidence type="ECO:0000256" key="4">
    <source>
        <dbReference type="ARBA" id="ARBA00022475"/>
    </source>
</evidence>
<dbReference type="PANTHER" id="PTHR30529:SF1">
    <property type="entry name" value="CYTOCHROME B561 HOMOLOG 2"/>
    <property type="match status" value="1"/>
</dbReference>
<keyword evidence="10" id="KW-0408">Iron</keyword>
<keyword evidence="16" id="KW-1185">Reference proteome</keyword>
<dbReference type="InterPro" id="IPR011577">
    <property type="entry name" value="Cyt_b561_bac/Ni-Hgenase"/>
</dbReference>
<dbReference type="Gene3D" id="1.20.950.20">
    <property type="entry name" value="Transmembrane di-heme cytochromes, Chain C"/>
    <property type="match status" value="1"/>
</dbReference>
<evidence type="ECO:0000256" key="3">
    <source>
        <dbReference type="ARBA" id="ARBA00022448"/>
    </source>
</evidence>
<evidence type="ECO:0000256" key="11">
    <source>
        <dbReference type="ARBA" id="ARBA00023136"/>
    </source>
</evidence>
<evidence type="ECO:0000259" key="14">
    <source>
        <dbReference type="Pfam" id="PF01292"/>
    </source>
</evidence>
<dbReference type="InterPro" id="IPR052168">
    <property type="entry name" value="Cytochrome_b561_oxidase"/>
</dbReference>
<evidence type="ECO:0000256" key="6">
    <source>
        <dbReference type="ARBA" id="ARBA00022692"/>
    </source>
</evidence>
<dbReference type="Pfam" id="PF01292">
    <property type="entry name" value="Ni_hydr_CYTB"/>
    <property type="match status" value="1"/>
</dbReference>
<comment type="caution">
    <text evidence="15">The sequence shown here is derived from an EMBL/GenBank/DDBJ whole genome shotgun (WGS) entry which is preliminary data.</text>
</comment>
<comment type="similarity">
    <text evidence="12">Belongs to the cytochrome b561 family.</text>
</comment>
<evidence type="ECO:0000256" key="1">
    <source>
        <dbReference type="ARBA" id="ARBA00001970"/>
    </source>
</evidence>
<keyword evidence="11 13" id="KW-0472">Membrane</keyword>
<evidence type="ECO:0000256" key="9">
    <source>
        <dbReference type="ARBA" id="ARBA00022989"/>
    </source>
</evidence>
<feature type="transmembrane region" description="Helical" evidence="13">
    <location>
        <begin position="148"/>
        <end position="171"/>
    </location>
</feature>
<keyword evidence="5" id="KW-0349">Heme</keyword>
<accession>A0ABU8XXW0</accession>
<keyword evidence="6 13" id="KW-0812">Transmembrane</keyword>
<evidence type="ECO:0000256" key="7">
    <source>
        <dbReference type="ARBA" id="ARBA00022723"/>
    </source>
</evidence>
<keyword evidence="9 13" id="KW-1133">Transmembrane helix</keyword>
<dbReference type="Proteomes" id="UP001375743">
    <property type="component" value="Unassembled WGS sequence"/>
</dbReference>
<proteinExistence type="inferred from homology"/>
<keyword evidence="8" id="KW-0249">Electron transport</keyword>
<feature type="transmembrane region" description="Helical" evidence="13">
    <location>
        <begin position="16"/>
        <end position="39"/>
    </location>
</feature>
<name>A0ABU8XXW0_9PROT</name>
<evidence type="ECO:0000313" key="16">
    <source>
        <dbReference type="Proteomes" id="UP001375743"/>
    </source>
</evidence>
<evidence type="ECO:0000256" key="12">
    <source>
        <dbReference type="ARBA" id="ARBA00037975"/>
    </source>
</evidence>
<gene>
    <name evidence="15" type="ORF">U1T56_18845</name>
</gene>
<evidence type="ECO:0000313" key="15">
    <source>
        <dbReference type="EMBL" id="MEK0085215.1"/>
    </source>
</evidence>
<evidence type="ECO:0000256" key="10">
    <source>
        <dbReference type="ARBA" id="ARBA00023004"/>
    </source>
</evidence>